<evidence type="ECO:0000313" key="3">
    <source>
        <dbReference type="Proteomes" id="UP001222027"/>
    </source>
</evidence>
<feature type="region of interest" description="Disordered" evidence="1">
    <location>
        <begin position="40"/>
        <end position="77"/>
    </location>
</feature>
<proteinExistence type="predicted"/>
<evidence type="ECO:0000256" key="1">
    <source>
        <dbReference type="SAM" id="MobiDB-lite"/>
    </source>
</evidence>
<organism evidence="2 3">
    <name type="scientific">Ensete ventricosum</name>
    <name type="common">Abyssinian banana</name>
    <name type="synonym">Musa ensete</name>
    <dbReference type="NCBI Taxonomy" id="4639"/>
    <lineage>
        <taxon>Eukaryota</taxon>
        <taxon>Viridiplantae</taxon>
        <taxon>Streptophyta</taxon>
        <taxon>Embryophyta</taxon>
        <taxon>Tracheophyta</taxon>
        <taxon>Spermatophyta</taxon>
        <taxon>Magnoliopsida</taxon>
        <taxon>Liliopsida</taxon>
        <taxon>Zingiberales</taxon>
        <taxon>Musaceae</taxon>
        <taxon>Ensete</taxon>
    </lineage>
</organism>
<dbReference type="Proteomes" id="UP001222027">
    <property type="component" value="Unassembled WGS sequence"/>
</dbReference>
<feature type="compositionally biased region" description="Basic and acidic residues" evidence="1">
    <location>
        <begin position="60"/>
        <end position="74"/>
    </location>
</feature>
<protein>
    <submittedName>
        <fullName evidence="2">Uncharacterized protein</fullName>
    </submittedName>
</protein>
<dbReference type="EMBL" id="JAQQAF010000004">
    <property type="protein sequence ID" value="KAJ8490367.1"/>
    <property type="molecule type" value="Genomic_DNA"/>
</dbReference>
<gene>
    <name evidence="2" type="ORF">OPV22_012088</name>
</gene>
<keyword evidence="3" id="KW-1185">Reference proteome</keyword>
<dbReference type="AlphaFoldDB" id="A0AAV8R2C5"/>
<comment type="caution">
    <text evidence="2">The sequence shown here is derived from an EMBL/GenBank/DDBJ whole genome shotgun (WGS) entry which is preliminary data.</text>
</comment>
<evidence type="ECO:0000313" key="2">
    <source>
        <dbReference type="EMBL" id="KAJ8490367.1"/>
    </source>
</evidence>
<sequence length="124" mass="13592">MMRLSPRNDIDGGRHLGIIIKNSASDDRTYYKRDLELFSSSSSLPGLEPLPSQSPTGVSAKEDGRQSCTREARNRAQRNARGASGVLLLSSCVHLQTSSARLEFCLLVWCDVVNVRSIASLRSV</sequence>
<accession>A0AAV8R2C5</accession>
<feature type="compositionally biased region" description="Low complexity" evidence="1">
    <location>
        <begin position="40"/>
        <end position="55"/>
    </location>
</feature>
<name>A0AAV8R2C5_ENSVE</name>
<reference evidence="2 3" key="1">
    <citation type="submission" date="2022-12" db="EMBL/GenBank/DDBJ databases">
        <title>Chromosome-scale assembly of the Ensete ventricosum genome.</title>
        <authorList>
            <person name="Dussert Y."/>
            <person name="Stocks J."/>
            <person name="Wendawek A."/>
            <person name="Woldeyes F."/>
            <person name="Nichols R.A."/>
            <person name="Borrell J.S."/>
        </authorList>
    </citation>
    <scope>NUCLEOTIDE SEQUENCE [LARGE SCALE GENOMIC DNA]</scope>
    <source>
        <strain evidence="3">cv. Maze</strain>
        <tissue evidence="2">Seeds</tissue>
    </source>
</reference>